<dbReference type="GeneID" id="9087139"/>
<dbReference type="OMA" id="HGRMESV"/>
<dbReference type="RefSeq" id="XP_002785821.1">
    <property type="nucleotide sequence ID" value="XM_002785775.1"/>
</dbReference>
<sequence length="132" mass="14789">MTYNGRANEALEHALKKAHEKCAGSLGRYISFDIQNSGIRKVTLEELLEYCNKWYDKEIDKFEDAWKPEIGPHKDSGGRGWQPDRSGIQLLSGHYCGVWGVKVHGRMESVRAMAVIAAGFSLNIPPEAGPWD</sequence>
<protein>
    <submittedName>
        <fullName evidence="1">Uncharacterized protein</fullName>
    </submittedName>
</protein>
<gene>
    <name evidence="1" type="ORF">Pmar_PMAR023534</name>
</gene>
<reference evidence="1 2" key="1">
    <citation type="submission" date="2008-07" db="EMBL/GenBank/DDBJ databases">
        <authorList>
            <person name="El-Sayed N."/>
            <person name="Caler E."/>
            <person name="Inman J."/>
            <person name="Amedeo P."/>
            <person name="Hass B."/>
            <person name="Wortman J."/>
        </authorList>
    </citation>
    <scope>NUCLEOTIDE SEQUENCE [LARGE SCALE GENOMIC DNA]</scope>
    <source>
        <strain evidence="2">ATCC 50983 / TXsc</strain>
    </source>
</reference>
<evidence type="ECO:0000313" key="1">
    <source>
        <dbReference type="EMBL" id="EER17617.1"/>
    </source>
</evidence>
<dbReference type="AlphaFoldDB" id="C5KCL8"/>
<evidence type="ECO:0000313" key="2">
    <source>
        <dbReference type="Proteomes" id="UP000007800"/>
    </source>
</evidence>
<name>C5KCL8_PERM5</name>
<dbReference type="InParanoid" id="C5KCL8"/>
<dbReference type="EMBL" id="GG671995">
    <property type="protein sequence ID" value="EER17617.1"/>
    <property type="molecule type" value="Genomic_DNA"/>
</dbReference>
<keyword evidence="2" id="KW-1185">Reference proteome</keyword>
<proteinExistence type="predicted"/>
<organism evidence="2">
    <name type="scientific">Perkinsus marinus (strain ATCC 50983 / TXsc)</name>
    <dbReference type="NCBI Taxonomy" id="423536"/>
    <lineage>
        <taxon>Eukaryota</taxon>
        <taxon>Sar</taxon>
        <taxon>Alveolata</taxon>
        <taxon>Perkinsozoa</taxon>
        <taxon>Perkinsea</taxon>
        <taxon>Perkinsida</taxon>
        <taxon>Perkinsidae</taxon>
        <taxon>Perkinsus</taxon>
    </lineage>
</organism>
<dbReference type="Proteomes" id="UP000007800">
    <property type="component" value="Unassembled WGS sequence"/>
</dbReference>
<accession>C5KCL8</accession>